<dbReference type="Gene3D" id="3.10.100.10">
    <property type="entry name" value="Mannose-Binding Protein A, subunit A"/>
    <property type="match status" value="2"/>
</dbReference>
<feature type="domain" description="C-type lectin" evidence="4">
    <location>
        <begin position="57"/>
        <end position="174"/>
    </location>
</feature>
<dbReference type="InterPro" id="IPR016186">
    <property type="entry name" value="C-type_lectin-like/link_sf"/>
</dbReference>
<dbReference type="InterPro" id="IPR018378">
    <property type="entry name" value="C-type_lectin_CS"/>
</dbReference>
<dbReference type="SUPFAM" id="SSF56436">
    <property type="entry name" value="C-type lectin-like"/>
    <property type="match status" value="2"/>
</dbReference>
<comment type="caution">
    <text evidence="5">The sequence shown here is derived from an EMBL/GenBank/DDBJ whole genome shotgun (WGS) entry which is preliminary data.</text>
</comment>
<dbReference type="PROSITE" id="PS00615">
    <property type="entry name" value="C_TYPE_LECTIN_1"/>
    <property type="match status" value="1"/>
</dbReference>
<feature type="domain" description="CUB" evidence="3">
    <location>
        <begin position="165"/>
        <end position="294"/>
    </location>
</feature>
<keyword evidence="6" id="KW-1185">Reference proteome</keyword>
<dbReference type="AlphaFoldDB" id="A0AAV5T2A2"/>
<evidence type="ECO:0000259" key="4">
    <source>
        <dbReference type="PROSITE" id="PS50041"/>
    </source>
</evidence>
<dbReference type="Pfam" id="PF00059">
    <property type="entry name" value="Lectin_C"/>
    <property type="match status" value="1"/>
</dbReference>
<feature type="non-terminal residue" evidence="5">
    <location>
        <position position="377"/>
    </location>
</feature>
<dbReference type="Gene3D" id="2.60.120.290">
    <property type="entry name" value="Spermadhesin, CUB domain"/>
    <property type="match status" value="1"/>
</dbReference>
<evidence type="ECO:0000256" key="2">
    <source>
        <dbReference type="PROSITE-ProRule" id="PRU00059"/>
    </source>
</evidence>
<evidence type="ECO:0000313" key="6">
    <source>
        <dbReference type="Proteomes" id="UP001432027"/>
    </source>
</evidence>
<dbReference type="PANTHER" id="PTHR22991">
    <property type="entry name" value="PROTEIN CBG13490"/>
    <property type="match status" value="1"/>
</dbReference>
<dbReference type="PROSITE" id="PS50041">
    <property type="entry name" value="C_TYPE_LECTIN_2"/>
    <property type="match status" value="1"/>
</dbReference>
<dbReference type="PANTHER" id="PTHR22991:SF40">
    <property type="entry name" value="PROTEIN CBG13490"/>
    <property type="match status" value="1"/>
</dbReference>
<evidence type="ECO:0000259" key="3">
    <source>
        <dbReference type="PROSITE" id="PS01180"/>
    </source>
</evidence>
<evidence type="ECO:0000313" key="5">
    <source>
        <dbReference type="EMBL" id="GMS86649.1"/>
    </source>
</evidence>
<dbReference type="InterPro" id="IPR000859">
    <property type="entry name" value="CUB_dom"/>
</dbReference>
<comment type="caution">
    <text evidence="2">Lacks conserved residue(s) required for the propagation of feature annotation.</text>
</comment>
<accession>A0AAV5T2A2</accession>
<dbReference type="SMART" id="SM00034">
    <property type="entry name" value="CLECT"/>
    <property type="match status" value="1"/>
</dbReference>
<dbReference type="InterPro" id="IPR001304">
    <property type="entry name" value="C-type_lectin-like"/>
</dbReference>
<sequence>SALDKDCKDKLTWMIFPDSSWSYGDQWMGTTTIYIYCTTQLQQPKDENCETFDVDGDDGVCYQVTPDAQNWQNAQTTCRNLGANMASIHNLPENNFIRRLAVSSGAVNGIYIGATLAGKGNAFGWIDGTDWDYDNFYPGFPVSGSGDCLAMDTFSSSGQWINTDCAGEFPVACERQASPRPTCSPGPWKEGDVIYSPGFPYDASTPCDYFLTVAPGKRVQVEIILLESNTCCDRLIMEDDVLGGNLVANLTGEVNNKTFTTISSNLMRVSWQPNGAVNVRGVMVRGYIAYASCPTGFELVRDGECRGFQTNVTTSFVQGAANAITKCGAILGQPVIIHNDEHQMYWKKLAPPSDKGYLILGLVCNPDSKRWEWADGT</sequence>
<organism evidence="5 6">
    <name type="scientific">Pristionchus entomophagus</name>
    <dbReference type="NCBI Taxonomy" id="358040"/>
    <lineage>
        <taxon>Eukaryota</taxon>
        <taxon>Metazoa</taxon>
        <taxon>Ecdysozoa</taxon>
        <taxon>Nematoda</taxon>
        <taxon>Chromadorea</taxon>
        <taxon>Rhabditida</taxon>
        <taxon>Rhabditina</taxon>
        <taxon>Diplogasteromorpha</taxon>
        <taxon>Diplogasteroidea</taxon>
        <taxon>Neodiplogasteridae</taxon>
        <taxon>Pristionchus</taxon>
    </lineage>
</organism>
<dbReference type="CDD" id="cd00037">
    <property type="entry name" value="CLECT"/>
    <property type="match status" value="1"/>
</dbReference>
<gene>
    <name evidence="5" type="ORF">PENTCL1PPCAC_8824</name>
</gene>
<dbReference type="InterPro" id="IPR016187">
    <property type="entry name" value="CTDL_fold"/>
</dbReference>
<name>A0AAV5T2A2_9BILA</name>
<protein>
    <recommendedName>
        <fullName evidence="7">CUB domain-containing protein</fullName>
    </recommendedName>
</protein>
<keyword evidence="1" id="KW-1015">Disulfide bond</keyword>
<feature type="non-terminal residue" evidence="5">
    <location>
        <position position="1"/>
    </location>
</feature>
<dbReference type="SUPFAM" id="SSF49854">
    <property type="entry name" value="Spermadhesin, CUB domain"/>
    <property type="match status" value="1"/>
</dbReference>
<evidence type="ECO:0008006" key="7">
    <source>
        <dbReference type="Google" id="ProtNLM"/>
    </source>
</evidence>
<dbReference type="InterPro" id="IPR035914">
    <property type="entry name" value="Sperma_CUB_dom_sf"/>
</dbReference>
<reference evidence="5" key="1">
    <citation type="submission" date="2023-10" db="EMBL/GenBank/DDBJ databases">
        <title>Genome assembly of Pristionchus species.</title>
        <authorList>
            <person name="Yoshida K."/>
            <person name="Sommer R.J."/>
        </authorList>
    </citation>
    <scope>NUCLEOTIDE SEQUENCE</scope>
    <source>
        <strain evidence="5">RS0144</strain>
    </source>
</reference>
<dbReference type="Proteomes" id="UP001432027">
    <property type="component" value="Unassembled WGS sequence"/>
</dbReference>
<dbReference type="InterPro" id="IPR050976">
    <property type="entry name" value="Snaclec"/>
</dbReference>
<proteinExistence type="predicted"/>
<dbReference type="PROSITE" id="PS01180">
    <property type="entry name" value="CUB"/>
    <property type="match status" value="1"/>
</dbReference>
<dbReference type="EMBL" id="BTSX01000002">
    <property type="protein sequence ID" value="GMS86649.1"/>
    <property type="molecule type" value="Genomic_DNA"/>
</dbReference>
<evidence type="ECO:0000256" key="1">
    <source>
        <dbReference type="ARBA" id="ARBA00023157"/>
    </source>
</evidence>